<gene>
    <name evidence="2" type="ORF">Vau01_006090</name>
</gene>
<dbReference type="Proteomes" id="UP000612585">
    <property type="component" value="Unassembled WGS sequence"/>
</dbReference>
<sequence length="137" mass="14413">MSEYEYEQPTADEPTADYPPADQYDSLIGQPIDGGFDAPHHEQTVGGFTANDGYGPEVVNYGGDEAPEAADPQYDPNYTGADQPDYAGTEHEAGETGQYDPSYTGGDQPEGEPNYAADGGEYAQPTQGTSTSGTSAQ</sequence>
<evidence type="ECO:0000256" key="1">
    <source>
        <dbReference type="SAM" id="MobiDB-lite"/>
    </source>
</evidence>
<organism evidence="2 3">
    <name type="scientific">Virgisporangium aurantiacum</name>
    <dbReference type="NCBI Taxonomy" id="175570"/>
    <lineage>
        <taxon>Bacteria</taxon>
        <taxon>Bacillati</taxon>
        <taxon>Actinomycetota</taxon>
        <taxon>Actinomycetes</taxon>
        <taxon>Micromonosporales</taxon>
        <taxon>Micromonosporaceae</taxon>
        <taxon>Virgisporangium</taxon>
    </lineage>
</organism>
<evidence type="ECO:0000313" key="3">
    <source>
        <dbReference type="Proteomes" id="UP000612585"/>
    </source>
</evidence>
<protein>
    <submittedName>
        <fullName evidence="2">Uncharacterized protein</fullName>
    </submittedName>
</protein>
<comment type="caution">
    <text evidence="2">The sequence shown here is derived from an EMBL/GenBank/DDBJ whole genome shotgun (WGS) entry which is preliminary data.</text>
</comment>
<feature type="compositionally biased region" description="Low complexity" evidence="1">
    <location>
        <begin position="128"/>
        <end position="137"/>
    </location>
</feature>
<name>A0A8J3Z0Z9_9ACTN</name>
<proteinExistence type="predicted"/>
<dbReference type="AlphaFoldDB" id="A0A8J3Z0Z9"/>
<keyword evidence="3" id="KW-1185">Reference proteome</keyword>
<reference evidence="2" key="1">
    <citation type="submission" date="2021-01" db="EMBL/GenBank/DDBJ databases">
        <title>Whole genome shotgun sequence of Virgisporangium aurantiacum NBRC 16421.</title>
        <authorList>
            <person name="Komaki H."/>
            <person name="Tamura T."/>
        </authorList>
    </citation>
    <scope>NUCLEOTIDE SEQUENCE</scope>
    <source>
        <strain evidence="2">NBRC 16421</strain>
    </source>
</reference>
<dbReference type="RefSeq" id="WP_203986857.1">
    <property type="nucleotide sequence ID" value="NZ_BOPG01000004.1"/>
</dbReference>
<dbReference type="EMBL" id="BOPG01000004">
    <property type="protein sequence ID" value="GIJ53093.1"/>
    <property type="molecule type" value="Genomic_DNA"/>
</dbReference>
<evidence type="ECO:0000313" key="2">
    <source>
        <dbReference type="EMBL" id="GIJ53093.1"/>
    </source>
</evidence>
<feature type="region of interest" description="Disordered" evidence="1">
    <location>
        <begin position="1"/>
        <end position="137"/>
    </location>
</feature>
<accession>A0A8J3Z0Z9</accession>